<dbReference type="Proteomes" id="UP001385951">
    <property type="component" value="Unassembled WGS sequence"/>
</dbReference>
<feature type="compositionally biased region" description="Low complexity" evidence="6">
    <location>
        <begin position="58"/>
        <end position="69"/>
    </location>
</feature>
<keyword evidence="3 7" id="KW-0812">Transmembrane</keyword>
<keyword evidence="4 7" id="KW-1133">Transmembrane helix</keyword>
<evidence type="ECO:0000313" key="10">
    <source>
        <dbReference type="Proteomes" id="UP001385951"/>
    </source>
</evidence>
<sequence length="218" mass="23343">MPTVEFAPSPPTPHRSRAQSRRNSPPIASTPMTLLVPASSSQPQTPHASQVTDSPEPVDVQAADASSVAPTTHADDRSVHSRQPLVPKQPTLWDKCNPSLTLQNSGSVARDHLASERTFLAYVRTSLTIASMGVALVQLFTIAATTRKDIQKFSRPLGGVIIILGLITLSVGVFRYFTVQKALVDGNFPAARISPIFLAVALMTITIVLFGILIGARN</sequence>
<comment type="subcellular location">
    <subcellularLocation>
        <location evidence="1">Cell membrane</location>
        <topology evidence="1">Multi-pass membrane protein</topology>
    </subcellularLocation>
</comment>
<protein>
    <recommendedName>
        <fullName evidence="8">DUF202 domain-containing protein</fullName>
    </recommendedName>
</protein>
<evidence type="ECO:0000256" key="7">
    <source>
        <dbReference type="SAM" id="Phobius"/>
    </source>
</evidence>
<dbReference type="InterPro" id="IPR052053">
    <property type="entry name" value="IM_YidH-like"/>
</dbReference>
<evidence type="ECO:0000259" key="8">
    <source>
        <dbReference type="Pfam" id="PF02656"/>
    </source>
</evidence>
<evidence type="ECO:0000256" key="6">
    <source>
        <dbReference type="SAM" id="MobiDB-lite"/>
    </source>
</evidence>
<feature type="transmembrane region" description="Helical" evidence="7">
    <location>
        <begin position="119"/>
        <end position="145"/>
    </location>
</feature>
<feature type="transmembrane region" description="Helical" evidence="7">
    <location>
        <begin position="196"/>
        <end position="216"/>
    </location>
</feature>
<feature type="transmembrane region" description="Helical" evidence="7">
    <location>
        <begin position="157"/>
        <end position="176"/>
    </location>
</feature>
<dbReference type="AlphaFoldDB" id="A0AAW0G930"/>
<gene>
    <name evidence="9" type="ORF">QCA50_006510</name>
</gene>
<dbReference type="EMBL" id="JASBNA010000007">
    <property type="protein sequence ID" value="KAK7689871.1"/>
    <property type="molecule type" value="Genomic_DNA"/>
</dbReference>
<evidence type="ECO:0000256" key="4">
    <source>
        <dbReference type="ARBA" id="ARBA00022989"/>
    </source>
</evidence>
<feature type="domain" description="DUF202" evidence="8">
    <location>
        <begin position="110"/>
        <end position="182"/>
    </location>
</feature>
<evidence type="ECO:0000256" key="2">
    <source>
        <dbReference type="ARBA" id="ARBA00022475"/>
    </source>
</evidence>
<name>A0AAW0G930_9APHY</name>
<dbReference type="Pfam" id="PF02656">
    <property type="entry name" value="DUF202"/>
    <property type="match status" value="1"/>
</dbReference>
<proteinExistence type="predicted"/>
<reference evidence="9 10" key="1">
    <citation type="submission" date="2022-09" db="EMBL/GenBank/DDBJ databases">
        <authorList>
            <person name="Palmer J.M."/>
        </authorList>
    </citation>
    <scope>NUCLEOTIDE SEQUENCE [LARGE SCALE GENOMIC DNA]</scope>
    <source>
        <strain evidence="9 10">DSM 7382</strain>
    </source>
</reference>
<dbReference type="GO" id="GO:0005886">
    <property type="term" value="C:plasma membrane"/>
    <property type="evidence" value="ECO:0007669"/>
    <property type="project" value="UniProtKB-SubCell"/>
</dbReference>
<keyword evidence="2" id="KW-1003">Cell membrane</keyword>
<feature type="region of interest" description="Disordered" evidence="6">
    <location>
        <begin position="1"/>
        <end position="91"/>
    </location>
</feature>
<evidence type="ECO:0000256" key="5">
    <source>
        <dbReference type="ARBA" id="ARBA00023136"/>
    </source>
</evidence>
<keyword evidence="10" id="KW-1185">Reference proteome</keyword>
<evidence type="ECO:0000313" key="9">
    <source>
        <dbReference type="EMBL" id="KAK7689871.1"/>
    </source>
</evidence>
<comment type="caution">
    <text evidence="9">The sequence shown here is derived from an EMBL/GenBank/DDBJ whole genome shotgun (WGS) entry which is preliminary data.</text>
</comment>
<dbReference type="PANTHER" id="PTHR34187">
    <property type="entry name" value="FGR18P"/>
    <property type="match status" value="1"/>
</dbReference>
<evidence type="ECO:0000256" key="1">
    <source>
        <dbReference type="ARBA" id="ARBA00004651"/>
    </source>
</evidence>
<accession>A0AAW0G930</accession>
<feature type="compositionally biased region" description="Polar residues" evidence="6">
    <location>
        <begin position="21"/>
        <end position="53"/>
    </location>
</feature>
<dbReference type="PANTHER" id="PTHR34187:SF2">
    <property type="entry name" value="DUF202 DOMAIN-CONTAINING PROTEIN"/>
    <property type="match status" value="1"/>
</dbReference>
<dbReference type="InterPro" id="IPR003807">
    <property type="entry name" value="DUF202"/>
</dbReference>
<evidence type="ECO:0000256" key="3">
    <source>
        <dbReference type="ARBA" id="ARBA00022692"/>
    </source>
</evidence>
<keyword evidence="5 7" id="KW-0472">Membrane</keyword>
<organism evidence="9 10">
    <name type="scientific">Cerrena zonata</name>
    <dbReference type="NCBI Taxonomy" id="2478898"/>
    <lineage>
        <taxon>Eukaryota</taxon>
        <taxon>Fungi</taxon>
        <taxon>Dikarya</taxon>
        <taxon>Basidiomycota</taxon>
        <taxon>Agaricomycotina</taxon>
        <taxon>Agaricomycetes</taxon>
        <taxon>Polyporales</taxon>
        <taxon>Cerrenaceae</taxon>
        <taxon>Cerrena</taxon>
    </lineage>
</organism>